<reference evidence="1" key="1">
    <citation type="journal article" date="2023" name="G3 (Bethesda)">
        <title>Whole genome assemblies of Zophobas morio and Tenebrio molitor.</title>
        <authorList>
            <person name="Kaur S."/>
            <person name="Stinson S.A."/>
            <person name="diCenzo G.C."/>
        </authorList>
    </citation>
    <scope>NUCLEOTIDE SEQUENCE</scope>
    <source>
        <strain evidence="1">QUZm001</strain>
    </source>
</reference>
<gene>
    <name evidence="1" type="ORF">Zmor_026216</name>
</gene>
<name>A0AA38M569_9CUCU</name>
<dbReference type="AlphaFoldDB" id="A0AA38M569"/>
<keyword evidence="2" id="KW-1185">Reference proteome</keyword>
<evidence type="ECO:0000313" key="2">
    <source>
        <dbReference type="Proteomes" id="UP001168821"/>
    </source>
</evidence>
<accession>A0AA38M569</accession>
<proteinExistence type="predicted"/>
<organism evidence="1 2">
    <name type="scientific">Zophobas morio</name>
    <dbReference type="NCBI Taxonomy" id="2755281"/>
    <lineage>
        <taxon>Eukaryota</taxon>
        <taxon>Metazoa</taxon>
        <taxon>Ecdysozoa</taxon>
        <taxon>Arthropoda</taxon>
        <taxon>Hexapoda</taxon>
        <taxon>Insecta</taxon>
        <taxon>Pterygota</taxon>
        <taxon>Neoptera</taxon>
        <taxon>Endopterygota</taxon>
        <taxon>Coleoptera</taxon>
        <taxon>Polyphaga</taxon>
        <taxon>Cucujiformia</taxon>
        <taxon>Tenebrionidae</taxon>
        <taxon>Zophobas</taxon>
    </lineage>
</organism>
<dbReference type="Proteomes" id="UP001168821">
    <property type="component" value="Unassembled WGS sequence"/>
</dbReference>
<dbReference type="EMBL" id="JALNTZ010000008">
    <property type="protein sequence ID" value="KAJ3643509.1"/>
    <property type="molecule type" value="Genomic_DNA"/>
</dbReference>
<evidence type="ECO:0000313" key="1">
    <source>
        <dbReference type="EMBL" id="KAJ3643509.1"/>
    </source>
</evidence>
<protein>
    <submittedName>
        <fullName evidence="1">Uncharacterized protein</fullName>
    </submittedName>
</protein>
<sequence>MLFLLSKTFSKASPLVFSKLFKTYVRPLLEFDNGVWSPILQKDILCLESIQRRATRFTFGKNRPPYCEGLRLMHLCPLSDRRKRWDLIITYQALSPSQYLRSHQRASSKVA</sequence>
<comment type="caution">
    <text evidence="1">The sequence shown here is derived from an EMBL/GenBank/DDBJ whole genome shotgun (WGS) entry which is preliminary data.</text>
</comment>